<name>A0ABP8PJ81_9MICO</name>
<comment type="caution">
    <text evidence="3">The sequence shown here is derived from an EMBL/GenBank/DDBJ whole genome shotgun (WGS) entry which is preliminary data.</text>
</comment>
<evidence type="ECO:0000259" key="2">
    <source>
        <dbReference type="Pfam" id="PF13472"/>
    </source>
</evidence>
<dbReference type="Pfam" id="PF13472">
    <property type="entry name" value="Lipase_GDSL_2"/>
    <property type="match status" value="1"/>
</dbReference>
<evidence type="ECO:0000313" key="4">
    <source>
        <dbReference type="Proteomes" id="UP001500731"/>
    </source>
</evidence>
<dbReference type="EMBL" id="BAABGP010000018">
    <property type="protein sequence ID" value="GAA4487812.1"/>
    <property type="molecule type" value="Genomic_DNA"/>
</dbReference>
<gene>
    <name evidence="3" type="ORF">GCM10023171_26150</name>
</gene>
<evidence type="ECO:0000256" key="1">
    <source>
        <dbReference type="SAM" id="SignalP"/>
    </source>
</evidence>
<dbReference type="InterPro" id="IPR036514">
    <property type="entry name" value="SGNH_hydro_sf"/>
</dbReference>
<dbReference type="Proteomes" id="UP001500731">
    <property type="component" value="Unassembled WGS sequence"/>
</dbReference>
<reference evidence="4" key="1">
    <citation type="journal article" date="2019" name="Int. J. Syst. Evol. Microbiol.">
        <title>The Global Catalogue of Microorganisms (GCM) 10K type strain sequencing project: providing services to taxonomists for standard genome sequencing and annotation.</title>
        <authorList>
            <consortium name="The Broad Institute Genomics Platform"/>
            <consortium name="The Broad Institute Genome Sequencing Center for Infectious Disease"/>
            <person name="Wu L."/>
            <person name="Ma J."/>
        </authorList>
    </citation>
    <scope>NUCLEOTIDE SEQUENCE [LARGE SCALE GENOMIC DNA]</scope>
    <source>
        <strain evidence="4">JCM 17839</strain>
    </source>
</reference>
<organism evidence="3 4">
    <name type="scientific">Microbacterium panaciterrae</name>
    <dbReference type="NCBI Taxonomy" id="985759"/>
    <lineage>
        <taxon>Bacteria</taxon>
        <taxon>Bacillati</taxon>
        <taxon>Actinomycetota</taxon>
        <taxon>Actinomycetes</taxon>
        <taxon>Micrococcales</taxon>
        <taxon>Microbacteriaceae</taxon>
        <taxon>Microbacterium</taxon>
    </lineage>
</organism>
<dbReference type="RefSeq" id="WP_345187652.1">
    <property type="nucleotide sequence ID" value="NZ_BAABGP010000018.1"/>
</dbReference>
<keyword evidence="4" id="KW-1185">Reference proteome</keyword>
<sequence length="272" mass="26968">MNTLRVRRGRAISIAAVTLALLAAPLGVAPAVAAQPSPVAKYVALGDSYAAGQGSADQVIACGTPGVTGYPVLLGQVSRTNLLRDPSCSGATVADVQSNQLGAVNRGTTLVTITAGGNDLDIAAVYAACSVPGDQAGCALAFGMAQQRMAAVGPAMAGLVAATRMLAPNAVVIVTGYPVPFSATAVAADPRAGIVNQGVATLDQLLSGAATASGAVFADVDPSFAGHRIGDVDPATWTDQSWLGSDLSDPVTFLHPTAAGDAAYAAAIQAVR</sequence>
<dbReference type="CDD" id="cd01823">
    <property type="entry name" value="SEST_like"/>
    <property type="match status" value="1"/>
</dbReference>
<evidence type="ECO:0000313" key="3">
    <source>
        <dbReference type="EMBL" id="GAA4487812.1"/>
    </source>
</evidence>
<feature type="domain" description="SGNH hydrolase-type esterase" evidence="2">
    <location>
        <begin position="44"/>
        <end position="262"/>
    </location>
</feature>
<accession>A0ABP8PJ81</accession>
<dbReference type="PANTHER" id="PTHR37981:SF1">
    <property type="entry name" value="SGNH HYDROLASE-TYPE ESTERASE DOMAIN-CONTAINING PROTEIN"/>
    <property type="match status" value="1"/>
</dbReference>
<dbReference type="SUPFAM" id="SSF52266">
    <property type="entry name" value="SGNH hydrolase"/>
    <property type="match status" value="1"/>
</dbReference>
<dbReference type="InterPro" id="IPR037460">
    <property type="entry name" value="SEST-like"/>
</dbReference>
<dbReference type="InterPro" id="IPR013830">
    <property type="entry name" value="SGNH_hydro"/>
</dbReference>
<feature type="signal peptide" evidence="1">
    <location>
        <begin position="1"/>
        <end position="33"/>
    </location>
</feature>
<protein>
    <submittedName>
        <fullName evidence="3">SGNH family lipase</fullName>
    </submittedName>
</protein>
<feature type="chain" id="PRO_5045982288" evidence="1">
    <location>
        <begin position="34"/>
        <end position="272"/>
    </location>
</feature>
<keyword evidence="1" id="KW-0732">Signal</keyword>
<dbReference type="PANTHER" id="PTHR37981">
    <property type="entry name" value="LIPASE 2"/>
    <property type="match status" value="1"/>
</dbReference>
<proteinExistence type="predicted"/>
<dbReference type="Gene3D" id="3.40.50.1110">
    <property type="entry name" value="SGNH hydrolase"/>
    <property type="match status" value="1"/>
</dbReference>